<name>A0A2X3MLJ1_9BACT</name>
<organism evidence="1 2">
    <name type="scientific">Candidatus Bipolaricaulis anaerobius</name>
    <dbReference type="NCBI Taxonomy" id="2026885"/>
    <lineage>
        <taxon>Bacteria</taxon>
        <taxon>Candidatus Bipolaricaulota</taxon>
        <taxon>Candidatus Bipolaricaulia</taxon>
        <taxon>Candidatus Bipolaricaulales</taxon>
        <taxon>Candidatus Bipolaricaulaceae</taxon>
        <taxon>Candidatus Bipolaricaulis</taxon>
    </lineage>
</organism>
<dbReference type="PANTHER" id="PTHR39198:SF1">
    <property type="entry name" value="ALPHA-GALACTOSIDASE NEW3 DOMAIN-CONTAINING PROTEIN"/>
    <property type="match status" value="1"/>
</dbReference>
<dbReference type="RefSeq" id="WP_157959445.1">
    <property type="nucleotide sequence ID" value="NZ_LS483254.1"/>
</dbReference>
<protein>
    <submittedName>
        <fullName evidence="1">Uncharacterized protein</fullName>
    </submittedName>
</protein>
<gene>
    <name evidence="1" type="ORF">BARAN1_0770</name>
</gene>
<accession>A0A2X3MLJ1</accession>
<proteinExistence type="predicted"/>
<sequence>MTKKRIKLWVVLVGALAVLGLLAGCSSASFNLPKTLTAMSIPQGRSATQKITITRTGDFKGEVEFTVTGAPTGMTAKFDPVKTTTTGTETTLTLTVGDAVAVQKYTLKVVATSGKTKKEVPLEVNVLVKPDFTLATNPASLTVKAGATGTVTINLTRNATMTGAIALTLEGAPAGVTGTFNPASVTAATSTLTLNVATTAAGGTYNLTVRGKGDGVDKTAVVKLTVEALPDFNLVPTPNAVQVKPGASADVAIAVNRVGGFAEPVQFEIEGLPTGVTAAFDPNPAPAGTTTLKLTCGTSAAPGAYTVRVKGTAGTNSKVVNINLTIAP</sequence>
<dbReference type="Proteomes" id="UP000249818">
    <property type="component" value="Chromosome BARAN1"/>
</dbReference>
<evidence type="ECO:0000313" key="1">
    <source>
        <dbReference type="EMBL" id="SQD92794.1"/>
    </source>
</evidence>
<keyword evidence="2" id="KW-1185">Reference proteome</keyword>
<evidence type="ECO:0000313" key="2">
    <source>
        <dbReference type="Proteomes" id="UP000249818"/>
    </source>
</evidence>
<dbReference type="PANTHER" id="PTHR39198">
    <property type="entry name" value="HYPOTHETICAL MEMBRANE PROTEIN, CONSERVED"/>
    <property type="match status" value="1"/>
</dbReference>
<dbReference type="AlphaFoldDB" id="A0A2X3MLJ1"/>
<dbReference type="KEGG" id="bana:BARAN1_0770"/>
<dbReference type="EMBL" id="LS483254">
    <property type="protein sequence ID" value="SQD92794.1"/>
    <property type="molecule type" value="Genomic_DNA"/>
</dbReference>
<reference evidence="2" key="1">
    <citation type="submission" date="2018-05" db="EMBL/GenBank/DDBJ databases">
        <authorList>
            <person name="Hao L."/>
        </authorList>
    </citation>
    <scope>NUCLEOTIDE SEQUENCE [LARGE SCALE GENOMIC DNA]</scope>
</reference>
<dbReference type="OrthoDB" id="4927814at2"/>
<dbReference type="PROSITE" id="PS51257">
    <property type="entry name" value="PROKAR_LIPOPROTEIN"/>
    <property type="match status" value="1"/>
</dbReference>